<gene>
    <name evidence="9" type="ORF">F5Z01DRAFT_25358</name>
</gene>
<feature type="domain" description="Zn(2)-C6 fungal-type" evidence="8">
    <location>
        <begin position="152"/>
        <end position="183"/>
    </location>
</feature>
<dbReference type="InterPro" id="IPR001138">
    <property type="entry name" value="Zn2Cys6_DnaBD"/>
</dbReference>
<evidence type="ECO:0000256" key="2">
    <source>
        <dbReference type="ARBA" id="ARBA00022833"/>
    </source>
</evidence>
<keyword evidence="3" id="KW-0805">Transcription regulation</keyword>
<dbReference type="CDD" id="cd00067">
    <property type="entry name" value="GAL4"/>
    <property type="match status" value="1"/>
</dbReference>
<dbReference type="GO" id="GO:0008270">
    <property type="term" value="F:zinc ion binding"/>
    <property type="evidence" value="ECO:0007669"/>
    <property type="project" value="InterPro"/>
</dbReference>
<dbReference type="PANTHER" id="PTHR47659:SF4">
    <property type="entry name" value="ZN(II)2CYS6 TRANSCRIPTION FACTOR (EUROFUNG)"/>
    <property type="match status" value="1"/>
</dbReference>
<dbReference type="InterPro" id="IPR050335">
    <property type="entry name" value="ERT1_acuK_gluconeogen_tf"/>
</dbReference>
<organism evidence="9 10">
    <name type="scientific">Emericellopsis atlantica</name>
    <dbReference type="NCBI Taxonomy" id="2614577"/>
    <lineage>
        <taxon>Eukaryota</taxon>
        <taxon>Fungi</taxon>
        <taxon>Dikarya</taxon>
        <taxon>Ascomycota</taxon>
        <taxon>Pezizomycotina</taxon>
        <taxon>Sordariomycetes</taxon>
        <taxon>Hypocreomycetidae</taxon>
        <taxon>Hypocreales</taxon>
        <taxon>Bionectriaceae</taxon>
        <taxon>Emericellopsis</taxon>
    </lineage>
</organism>
<dbReference type="RefSeq" id="XP_046123028.1">
    <property type="nucleotide sequence ID" value="XM_046258523.1"/>
</dbReference>
<evidence type="ECO:0000313" key="10">
    <source>
        <dbReference type="Proteomes" id="UP000887229"/>
    </source>
</evidence>
<evidence type="ECO:0000256" key="1">
    <source>
        <dbReference type="ARBA" id="ARBA00022723"/>
    </source>
</evidence>
<evidence type="ECO:0000259" key="8">
    <source>
        <dbReference type="PROSITE" id="PS50048"/>
    </source>
</evidence>
<keyword evidence="6" id="KW-0539">Nucleus</keyword>
<feature type="compositionally biased region" description="Low complexity" evidence="7">
    <location>
        <begin position="128"/>
        <end position="140"/>
    </location>
</feature>
<feature type="compositionally biased region" description="Basic and acidic residues" evidence="7">
    <location>
        <begin position="66"/>
        <end position="75"/>
    </location>
</feature>
<feature type="compositionally biased region" description="Basic and acidic residues" evidence="7">
    <location>
        <begin position="193"/>
        <end position="204"/>
    </location>
</feature>
<keyword evidence="4" id="KW-0238">DNA-binding</keyword>
<dbReference type="PANTHER" id="PTHR47659">
    <property type="entry name" value="ZN(II)2CYS6 TRANSCRIPTION FACTOR (EUROFUNG)-RELATED"/>
    <property type="match status" value="1"/>
</dbReference>
<feature type="region of interest" description="Disordered" evidence="7">
    <location>
        <begin position="1"/>
        <end position="146"/>
    </location>
</feature>
<protein>
    <recommendedName>
        <fullName evidence="8">Zn(2)-C6 fungal-type domain-containing protein</fullName>
    </recommendedName>
</protein>
<evidence type="ECO:0000256" key="7">
    <source>
        <dbReference type="SAM" id="MobiDB-lite"/>
    </source>
</evidence>
<keyword evidence="10" id="KW-1185">Reference proteome</keyword>
<dbReference type="InterPro" id="IPR036864">
    <property type="entry name" value="Zn2-C6_fun-type_DNA-bd_sf"/>
</dbReference>
<dbReference type="PROSITE" id="PS50048">
    <property type="entry name" value="ZN2_CY6_FUNGAL_2"/>
    <property type="match status" value="1"/>
</dbReference>
<feature type="compositionally biased region" description="Polar residues" evidence="7">
    <location>
        <begin position="98"/>
        <end position="127"/>
    </location>
</feature>
<dbReference type="OrthoDB" id="5575144at2759"/>
<comment type="caution">
    <text evidence="9">The sequence shown here is derived from an EMBL/GenBank/DDBJ whole genome shotgun (WGS) entry which is preliminary data.</text>
</comment>
<dbReference type="Pfam" id="PF00172">
    <property type="entry name" value="Zn_clus"/>
    <property type="match status" value="1"/>
</dbReference>
<evidence type="ECO:0000256" key="6">
    <source>
        <dbReference type="ARBA" id="ARBA00023242"/>
    </source>
</evidence>
<name>A0A9P7ZVI7_9HYPO</name>
<feature type="region of interest" description="Disordered" evidence="7">
    <location>
        <begin position="190"/>
        <end position="234"/>
    </location>
</feature>
<feature type="region of interest" description="Disordered" evidence="7">
    <location>
        <begin position="402"/>
        <end position="531"/>
    </location>
</feature>
<feature type="compositionally biased region" description="Polar residues" evidence="7">
    <location>
        <begin position="1"/>
        <end position="14"/>
    </location>
</feature>
<dbReference type="SMART" id="SM00066">
    <property type="entry name" value="GAL4"/>
    <property type="match status" value="1"/>
</dbReference>
<reference evidence="9" key="1">
    <citation type="journal article" date="2021" name="IMA Fungus">
        <title>Genomic characterization of three marine fungi, including Emericellopsis atlantica sp. nov. with signatures of a generalist lifestyle and marine biomass degradation.</title>
        <authorList>
            <person name="Hagestad O.C."/>
            <person name="Hou L."/>
            <person name="Andersen J.H."/>
            <person name="Hansen E.H."/>
            <person name="Altermark B."/>
            <person name="Li C."/>
            <person name="Kuhnert E."/>
            <person name="Cox R.J."/>
            <person name="Crous P.W."/>
            <person name="Spatafora J.W."/>
            <person name="Lail K."/>
            <person name="Amirebrahimi M."/>
            <person name="Lipzen A."/>
            <person name="Pangilinan J."/>
            <person name="Andreopoulos W."/>
            <person name="Hayes R.D."/>
            <person name="Ng V."/>
            <person name="Grigoriev I.V."/>
            <person name="Jackson S.A."/>
            <person name="Sutton T.D.S."/>
            <person name="Dobson A.D.W."/>
            <person name="Rama T."/>
        </authorList>
    </citation>
    <scope>NUCLEOTIDE SEQUENCE</scope>
    <source>
        <strain evidence="9">TS7</strain>
    </source>
</reference>
<dbReference type="EMBL" id="MU251242">
    <property type="protein sequence ID" value="KAG9259104.1"/>
    <property type="molecule type" value="Genomic_DNA"/>
</dbReference>
<accession>A0A9P7ZVI7</accession>
<feature type="compositionally biased region" description="Polar residues" evidence="7">
    <location>
        <begin position="483"/>
        <end position="492"/>
    </location>
</feature>
<keyword evidence="2" id="KW-0862">Zinc</keyword>
<evidence type="ECO:0000313" key="9">
    <source>
        <dbReference type="EMBL" id="KAG9259104.1"/>
    </source>
</evidence>
<keyword evidence="5" id="KW-0804">Transcription</keyword>
<dbReference type="GeneID" id="70289426"/>
<evidence type="ECO:0000256" key="3">
    <source>
        <dbReference type="ARBA" id="ARBA00023015"/>
    </source>
</evidence>
<dbReference type="Proteomes" id="UP000887229">
    <property type="component" value="Unassembled WGS sequence"/>
</dbReference>
<dbReference type="AlphaFoldDB" id="A0A9P7ZVI7"/>
<dbReference type="GO" id="GO:0000981">
    <property type="term" value="F:DNA-binding transcription factor activity, RNA polymerase II-specific"/>
    <property type="evidence" value="ECO:0007669"/>
    <property type="project" value="InterPro"/>
</dbReference>
<sequence length="531" mass="57745">MSKSPPLRSATSAAESRPPQLAHLPPPAPAPAFSAGQNAYGRPPSQTPSIESQRSRGYAYNQADYQRSEHPETREMFQQPYRSPGSFPRPSALPPQTLPSMSQALPQHTYLPASTSLPSSGLPMTNQPPATESSTPASPKSQRKAKGHVASACVPCKRAHLRCDAQRPCSRCLSNGKEDACVDVQHKKRGRPRLRDDRETRYEVSRGPASQHDPGLGGPTNAYAPGSGAAGPGYDIPLHHAQQQRLAKPDPRDSIPARYRPPLSIATQTDEPVAYLTLGLQFLRVSDPFREAMGGLGDRRSLHDVVVLGDRDRVLSLQGDLMAEQKQMEPNYLPPILDRGDQVLGRHGFSARDVSAFNLNRQEYFGFVIGDGKWRQYPVRLGLGKEGSYFFVVMALAVMSNPHTPSPHERQPGLYGSSMPSQPPPGSMAHDLHRHRLSEGSTQPRPILSSAPPLLGSQSEGLSPIGYPLSTSRPEYTGPPSFRASQSDSSYQLPPIRSQPPRDDKTGWGPGRSGRVDIGGLIERPEGPGRP</sequence>
<evidence type="ECO:0000256" key="5">
    <source>
        <dbReference type="ARBA" id="ARBA00023163"/>
    </source>
</evidence>
<dbReference type="GO" id="GO:0003677">
    <property type="term" value="F:DNA binding"/>
    <property type="evidence" value="ECO:0007669"/>
    <property type="project" value="UniProtKB-KW"/>
</dbReference>
<evidence type="ECO:0000256" key="4">
    <source>
        <dbReference type="ARBA" id="ARBA00023125"/>
    </source>
</evidence>
<keyword evidence="1" id="KW-0479">Metal-binding</keyword>
<dbReference type="PROSITE" id="PS00463">
    <property type="entry name" value="ZN2_CY6_FUNGAL_1"/>
    <property type="match status" value="1"/>
</dbReference>
<proteinExistence type="predicted"/>
<dbReference type="Gene3D" id="4.10.240.10">
    <property type="entry name" value="Zn(2)-C6 fungal-type DNA-binding domain"/>
    <property type="match status" value="1"/>
</dbReference>
<dbReference type="SUPFAM" id="SSF57701">
    <property type="entry name" value="Zn2/Cys6 DNA-binding domain"/>
    <property type="match status" value="1"/>
</dbReference>